<dbReference type="PANTHER" id="PTHR10000:SF53">
    <property type="entry name" value="5-AMINO-6-(5-PHOSPHO-D-RIBITYLAMINO)URACIL PHOSPHATASE YBJI-RELATED"/>
    <property type="match status" value="1"/>
</dbReference>
<dbReference type="RefSeq" id="WP_006443135.1">
    <property type="nucleotide sequence ID" value="NZ_CP036524.1"/>
</dbReference>
<dbReference type="InterPro" id="IPR006379">
    <property type="entry name" value="HAD-SF_hydro_IIB"/>
</dbReference>
<dbReference type="SFLD" id="SFLDG01140">
    <property type="entry name" value="C2.B:_Phosphomannomutase_and_P"/>
    <property type="match status" value="1"/>
</dbReference>
<dbReference type="CDD" id="cd07518">
    <property type="entry name" value="HAD_YbiV-Like"/>
    <property type="match status" value="1"/>
</dbReference>
<evidence type="ECO:0000313" key="1">
    <source>
        <dbReference type="EMBL" id="EEG73785.1"/>
    </source>
</evidence>
<dbReference type="Gene3D" id="3.40.50.1000">
    <property type="entry name" value="HAD superfamily/HAD-like"/>
    <property type="match status" value="1"/>
</dbReference>
<organism evidence="1 2">
    <name type="scientific">[Clostridium] hylemonae DSM 15053</name>
    <dbReference type="NCBI Taxonomy" id="553973"/>
    <lineage>
        <taxon>Bacteria</taxon>
        <taxon>Bacillati</taxon>
        <taxon>Bacillota</taxon>
        <taxon>Clostridia</taxon>
        <taxon>Lachnospirales</taxon>
        <taxon>Lachnospiraceae</taxon>
    </lineage>
</organism>
<dbReference type="HOGENOM" id="CLU_044146_5_1_9"/>
<dbReference type="STRING" id="553973.CLOHYLEM_05790"/>
<dbReference type="GO" id="GO:0000287">
    <property type="term" value="F:magnesium ion binding"/>
    <property type="evidence" value="ECO:0007669"/>
    <property type="project" value="TreeGrafter"/>
</dbReference>
<dbReference type="PROSITE" id="PS01229">
    <property type="entry name" value="COF_2"/>
    <property type="match status" value="1"/>
</dbReference>
<dbReference type="InterPro" id="IPR036412">
    <property type="entry name" value="HAD-like_sf"/>
</dbReference>
<dbReference type="GO" id="GO:0005829">
    <property type="term" value="C:cytosol"/>
    <property type="evidence" value="ECO:0007669"/>
    <property type="project" value="TreeGrafter"/>
</dbReference>
<evidence type="ECO:0000313" key="2">
    <source>
        <dbReference type="Proteomes" id="UP000004893"/>
    </source>
</evidence>
<dbReference type="eggNOG" id="COG0561">
    <property type="taxonomic scope" value="Bacteria"/>
</dbReference>
<reference evidence="1" key="2">
    <citation type="submission" date="2013-06" db="EMBL/GenBank/DDBJ databases">
        <title>Draft genome sequence of Clostridium hylemonae (DSM 15053).</title>
        <authorList>
            <person name="Sudarsanam P."/>
            <person name="Ley R."/>
            <person name="Guruge J."/>
            <person name="Turnbaugh P.J."/>
            <person name="Mahowald M."/>
            <person name="Liep D."/>
            <person name="Gordon J."/>
        </authorList>
    </citation>
    <scope>NUCLEOTIDE SEQUENCE</scope>
    <source>
        <strain evidence="1">DSM 15053</strain>
    </source>
</reference>
<dbReference type="Pfam" id="PF08282">
    <property type="entry name" value="Hydrolase_3"/>
    <property type="match status" value="1"/>
</dbReference>
<sequence>MIQLVASDLDGTILQNDAQHVSPRIFELIMELKRKGILFAAASGRQYSNLRGLFEPVKDEISYIAENGSLCIHKGQVLSRGIIERELGLEILDSIKEYGKCDCFLSCESGGYMDSDNAEFIRHMTEVVKFDIRHVDDLKKIQEPFLKIAVCSFSGTHDMAPFFKDRFHGRINVVTSGNLWVDFIVPDATKGNALSALLDHLHIPVENCMAFGDQYNDVEMLQLAGEGYAMSNAAPGIAYYSDYVTDSVEEVLEDLVSSL</sequence>
<dbReference type="PANTHER" id="PTHR10000">
    <property type="entry name" value="PHOSPHOSERINE PHOSPHATASE"/>
    <property type="match status" value="1"/>
</dbReference>
<proteinExistence type="predicted"/>
<dbReference type="NCBIfam" id="TIGR00099">
    <property type="entry name" value="Cof-subfamily"/>
    <property type="match status" value="1"/>
</dbReference>
<gene>
    <name evidence="1" type="ORF">CLOHYLEM_05790</name>
</gene>
<comment type="caution">
    <text evidence="1">The sequence shown here is derived from an EMBL/GenBank/DDBJ whole genome shotgun (WGS) entry which is preliminary data.</text>
</comment>
<dbReference type="EMBL" id="ABYI02000022">
    <property type="protein sequence ID" value="EEG73785.1"/>
    <property type="molecule type" value="Genomic_DNA"/>
</dbReference>
<dbReference type="Gene3D" id="3.30.1240.10">
    <property type="match status" value="1"/>
</dbReference>
<dbReference type="OrthoDB" id="9814970at2"/>
<protein>
    <submittedName>
        <fullName evidence="1">Cof-like hydrolase</fullName>
    </submittedName>
</protein>
<dbReference type="Proteomes" id="UP000004893">
    <property type="component" value="Unassembled WGS sequence"/>
</dbReference>
<dbReference type="NCBIfam" id="TIGR01484">
    <property type="entry name" value="HAD-SF-IIB"/>
    <property type="match status" value="1"/>
</dbReference>
<keyword evidence="2" id="KW-1185">Reference proteome</keyword>
<dbReference type="AlphaFoldDB" id="C0C0X1"/>
<reference evidence="1" key="1">
    <citation type="submission" date="2009-02" db="EMBL/GenBank/DDBJ databases">
        <authorList>
            <person name="Fulton L."/>
            <person name="Clifton S."/>
            <person name="Fulton B."/>
            <person name="Xu J."/>
            <person name="Minx P."/>
            <person name="Pepin K.H."/>
            <person name="Johnson M."/>
            <person name="Bhonagiri V."/>
            <person name="Nash W.E."/>
            <person name="Mardis E.R."/>
            <person name="Wilson R.K."/>
        </authorList>
    </citation>
    <scope>NUCLEOTIDE SEQUENCE [LARGE SCALE GENOMIC DNA]</scope>
    <source>
        <strain evidence="1">DSM 15053</strain>
    </source>
</reference>
<dbReference type="InterPro" id="IPR000150">
    <property type="entry name" value="Cof"/>
</dbReference>
<dbReference type="SUPFAM" id="SSF56784">
    <property type="entry name" value="HAD-like"/>
    <property type="match status" value="1"/>
</dbReference>
<dbReference type="SFLD" id="SFLDS00003">
    <property type="entry name" value="Haloacid_Dehalogenase"/>
    <property type="match status" value="1"/>
</dbReference>
<name>C0C0X1_9FIRM</name>
<dbReference type="InterPro" id="IPR023214">
    <property type="entry name" value="HAD_sf"/>
</dbReference>
<accession>C0C0X1</accession>
<dbReference type="GO" id="GO:0016791">
    <property type="term" value="F:phosphatase activity"/>
    <property type="evidence" value="ECO:0007669"/>
    <property type="project" value="UniProtKB-ARBA"/>
</dbReference>